<sequence>MKKHTLPEMDVLTSVDLVLVAANPSGARVERPVARIPEQRRKDRR</sequence>
<protein>
    <submittedName>
        <fullName evidence="2">Uncharacterized protein</fullName>
    </submittedName>
</protein>
<dbReference type="EMBL" id="FNIX01000041">
    <property type="protein sequence ID" value="SDP98574.1"/>
    <property type="molecule type" value="Genomic_DNA"/>
</dbReference>
<keyword evidence="3" id="KW-1185">Reference proteome</keyword>
<reference evidence="3" key="1">
    <citation type="submission" date="2016-10" db="EMBL/GenBank/DDBJ databases">
        <authorList>
            <person name="Varghese N."/>
            <person name="Submissions S."/>
        </authorList>
    </citation>
    <scope>NUCLEOTIDE SEQUENCE [LARGE SCALE GENOMIC DNA]</scope>
    <source>
        <strain evidence="3">CGMCC 4.6609</strain>
    </source>
</reference>
<dbReference type="Proteomes" id="UP000199691">
    <property type="component" value="Unassembled WGS sequence"/>
</dbReference>
<name>A0A1H0X6I7_9PSEU</name>
<proteinExistence type="predicted"/>
<evidence type="ECO:0000256" key="1">
    <source>
        <dbReference type="SAM" id="MobiDB-lite"/>
    </source>
</evidence>
<feature type="compositionally biased region" description="Basic and acidic residues" evidence="1">
    <location>
        <begin position="28"/>
        <end position="45"/>
    </location>
</feature>
<evidence type="ECO:0000313" key="3">
    <source>
        <dbReference type="Proteomes" id="UP000199691"/>
    </source>
</evidence>
<dbReference type="AlphaFoldDB" id="A0A1H0X6I7"/>
<gene>
    <name evidence="2" type="ORF">SAMN05421507_14117</name>
</gene>
<organism evidence="2 3">
    <name type="scientific">Lentzea jiangxiensis</name>
    <dbReference type="NCBI Taxonomy" id="641025"/>
    <lineage>
        <taxon>Bacteria</taxon>
        <taxon>Bacillati</taxon>
        <taxon>Actinomycetota</taxon>
        <taxon>Actinomycetes</taxon>
        <taxon>Pseudonocardiales</taxon>
        <taxon>Pseudonocardiaceae</taxon>
        <taxon>Lentzea</taxon>
    </lineage>
</organism>
<feature type="region of interest" description="Disordered" evidence="1">
    <location>
        <begin position="24"/>
        <end position="45"/>
    </location>
</feature>
<dbReference type="RefSeq" id="WP_176960210.1">
    <property type="nucleotide sequence ID" value="NZ_FNIX01000041.1"/>
</dbReference>
<evidence type="ECO:0000313" key="2">
    <source>
        <dbReference type="EMBL" id="SDP98574.1"/>
    </source>
</evidence>
<accession>A0A1H0X6I7</accession>